<dbReference type="PROSITE" id="PS51318">
    <property type="entry name" value="TAT"/>
    <property type="match status" value="1"/>
</dbReference>
<dbReference type="PIRSF" id="PIRSF010312">
    <property type="entry name" value="Sulphur_oxidation_SoxY"/>
    <property type="match status" value="1"/>
</dbReference>
<dbReference type="InterPro" id="IPR038162">
    <property type="entry name" value="SoxY_sf"/>
</dbReference>
<sequence length="157" mass="16395">MTNMHRRTFMKGTMAAAVVGVAAGAGLLKPGRVLAAEWPKDAFAAKSVDETLKSLYGNTSAAASNEIKIKAPIQAENGAVVPITVSANMPNVQAISLYVEKNQFPLVANLNCNGAEGYFSARMKMGQTSDVQCVVKAGDKLYTAKQNIKVTVGGCGG</sequence>
<dbReference type="InterPro" id="IPR006311">
    <property type="entry name" value="TAT_signal"/>
</dbReference>
<dbReference type="EMBL" id="AP014936">
    <property type="protein sequence ID" value="BAU49548.1"/>
    <property type="molecule type" value="Genomic_DNA"/>
</dbReference>
<reference evidence="2 3" key="1">
    <citation type="submission" date="2015-08" db="EMBL/GenBank/DDBJ databases">
        <title>Complete genome sequence of Sulfurifustis variabilis.</title>
        <authorList>
            <person name="Miura A."/>
            <person name="Kojima H."/>
            <person name="Fukui M."/>
        </authorList>
    </citation>
    <scope>NUCLEOTIDE SEQUENCE [LARGE SCALE GENOMIC DNA]</scope>
    <source>
        <strain evidence="3">skN76</strain>
    </source>
</reference>
<evidence type="ECO:0000313" key="3">
    <source>
        <dbReference type="Proteomes" id="UP000218899"/>
    </source>
</evidence>
<dbReference type="AlphaFoldDB" id="A0A1B4V7Q0"/>
<name>A0A1B4V7Q0_9GAMM</name>
<evidence type="ECO:0000259" key="1">
    <source>
        <dbReference type="Pfam" id="PF13501"/>
    </source>
</evidence>
<accession>A0A1B4V7Q0</accession>
<dbReference type="Proteomes" id="UP000218899">
    <property type="component" value="Chromosome"/>
</dbReference>
<evidence type="ECO:0000313" key="2">
    <source>
        <dbReference type="EMBL" id="BAU49548.1"/>
    </source>
</evidence>
<dbReference type="Gene3D" id="2.60.40.2470">
    <property type="entry name" value="SoxY domain"/>
    <property type="match status" value="1"/>
</dbReference>
<gene>
    <name evidence="2" type="ORF">SVA_3000</name>
</gene>
<dbReference type="Pfam" id="PF13501">
    <property type="entry name" value="SoxY"/>
    <property type="match status" value="1"/>
</dbReference>
<dbReference type="NCBIfam" id="TIGR04488">
    <property type="entry name" value="SoxY_true_GGCGG"/>
    <property type="match status" value="1"/>
</dbReference>
<keyword evidence="3" id="KW-1185">Reference proteome</keyword>
<proteinExistence type="predicted"/>
<dbReference type="InterPro" id="IPR032711">
    <property type="entry name" value="SoxY"/>
</dbReference>
<dbReference type="InterPro" id="IPR016568">
    <property type="entry name" value="Sulphur_oxidation_SoxY"/>
</dbReference>
<organism evidence="2 3">
    <name type="scientific">Sulfurifustis variabilis</name>
    <dbReference type="NCBI Taxonomy" id="1675686"/>
    <lineage>
        <taxon>Bacteria</taxon>
        <taxon>Pseudomonadati</taxon>
        <taxon>Pseudomonadota</taxon>
        <taxon>Gammaproteobacteria</taxon>
        <taxon>Acidiferrobacterales</taxon>
        <taxon>Acidiferrobacteraceae</taxon>
        <taxon>Sulfurifustis</taxon>
    </lineage>
</organism>
<protein>
    <submittedName>
        <fullName evidence="2">Sulfur oxidation protein SoxY</fullName>
    </submittedName>
</protein>
<feature type="domain" description="Ig-like SoxY" evidence="1">
    <location>
        <begin position="53"/>
        <end position="155"/>
    </location>
</feature>
<dbReference type="KEGG" id="sva:SVA_3000"/>